<sequence length="122" mass="13388">MGGFFSMERDSLTSGGANINTRGATAPRRNNSNLDPESPKNIIGATAPRRNNSNLDPESPKNIIGATAPRRNNSNLDPESPKTNMNLSKKEGHSLNNKMIAIKGGSRRKSRSMRRRKTNSRK</sequence>
<dbReference type="EMBL" id="MN739943">
    <property type="protein sequence ID" value="QHT78959.1"/>
    <property type="molecule type" value="Genomic_DNA"/>
</dbReference>
<accession>A0A6C0HEM9</accession>
<feature type="compositionally biased region" description="Polar residues" evidence="1">
    <location>
        <begin position="70"/>
        <end position="87"/>
    </location>
</feature>
<dbReference type="AlphaFoldDB" id="A0A6C0HEM9"/>
<organism evidence="2">
    <name type="scientific">viral metagenome</name>
    <dbReference type="NCBI Taxonomy" id="1070528"/>
    <lineage>
        <taxon>unclassified sequences</taxon>
        <taxon>metagenomes</taxon>
        <taxon>organismal metagenomes</taxon>
    </lineage>
</organism>
<evidence type="ECO:0000313" key="2">
    <source>
        <dbReference type="EMBL" id="QHT78959.1"/>
    </source>
</evidence>
<name>A0A6C0HEM9_9ZZZZ</name>
<feature type="compositionally biased region" description="Polar residues" evidence="1">
    <location>
        <begin position="12"/>
        <end position="35"/>
    </location>
</feature>
<protein>
    <submittedName>
        <fullName evidence="2">Uncharacterized protein</fullName>
    </submittedName>
</protein>
<proteinExistence type="predicted"/>
<reference evidence="2" key="1">
    <citation type="journal article" date="2020" name="Nature">
        <title>Giant virus diversity and host interactions through global metagenomics.</title>
        <authorList>
            <person name="Schulz F."/>
            <person name="Roux S."/>
            <person name="Paez-Espino D."/>
            <person name="Jungbluth S."/>
            <person name="Walsh D.A."/>
            <person name="Denef V.J."/>
            <person name="McMahon K.D."/>
            <person name="Konstantinidis K.T."/>
            <person name="Eloe-Fadrosh E.A."/>
            <person name="Kyrpides N.C."/>
            <person name="Woyke T."/>
        </authorList>
    </citation>
    <scope>NUCLEOTIDE SEQUENCE</scope>
    <source>
        <strain evidence="2">GVMAG-M-3300023179-97</strain>
    </source>
</reference>
<feature type="region of interest" description="Disordered" evidence="1">
    <location>
        <begin position="1"/>
        <end position="122"/>
    </location>
</feature>
<feature type="compositionally biased region" description="Basic residues" evidence="1">
    <location>
        <begin position="105"/>
        <end position="122"/>
    </location>
</feature>
<evidence type="ECO:0000256" key="1">
    <source>
        <dbReference type="SAM" id="MobiDB-lite"/>
    </source>
</evidence>